<evidence type="ECO:0000313" key="4">
    <source>
        <dbReference type="Proteomes" id="UP000609651"/>
    </source>
</evidence>
<comment type="caution">
    <text evidence="3">The sequence shown here is derived from an EMBL/GenBank/DDBJ whole genome shotgun (WGS) entry which is preliminary data.</text>
</comment>
<feature type="transmembrane region" description="Helical" evidence="2">
    <location>
        <begin position="142"/>
        <end position="160"/>
    </location>
</feature>
<name>A0ABX1VBN0_9PLAN</name>
<feature type="transmembrane region" description="Helical" evidence="2">
    <location>
        <begin position="112"/>
        <end position="133"/>
    </location>
</feature>
<sequence>MTADTPSPADQSAPPRRVPWPAAAIYTAFLAVLVPVYWHYYGPTNFLYFCDLALFLALISVWTQRSLWASAAAVGILIPQAVWVADFFVTMAGGELLGMTDYMFDFDNREELFLRGLSFFHFWLPFLLGYIVWKLGYDRRGLVVWTVIAWAAMLIGYFLLPGPGEAPDRFTPQNVNYVFGTSEKEPQTMVPPLVWFGGLLIGLPALVFVPTHFALRALCVDATPGAAPRRVPLAADDEPASDVSGRERSA</sequence>
<dbReference type="EMBL" id="WTPX01000025">
    <property type="protein sequence ID" value="NNJ25084.1"/>
    <property type="molecule type" value="Genomic_DNA"/>
</dbReference>
<dbReference type="RefSeq" id="WP_174977604.1">
    <property type="nucleotide sequence ID" value="NZ_WTPX01000025.1"/>
</dbReference>
<keyword evidence="2" id="KW-1133">Transmembrane helix</keyword>
<organism evidence="3 4">
    <name type="scientific">Alienimonas chondri</name>
    <dbReference type="NCBI Taxonomy" id="2681879"/>
    <lineage>
        <taxon>Bacteria</taxon>
        <taxon>Pseudomonadati</taxon>
        <taxon>Planctomycetota</taxon>
        <taxon>Planctomycetia</taxon>
        <taxon>Planctomycetales</taxon>
        <taxon>Planctomycetaceae</taxon>
        <taxon>Alienimonas</taxon>
    </lineage>
</organism>
<protein>
    <recommendedName>
        <fullName evidence="5">Membrane-associated protein</fullName>
    </recommendedName>
</protein>
<reference evidence="3 4" key="1">
    <citation type="journal article" date="2020" name="Syst. Appl. Microbiol.">
        <title>Alienimonas chondri sp. nov., a novel planctomycete isolated from the biofilm of the red alga Chondrus crispus.</title>
        <authorList>
            <person name="Vitorino I."/>
            <person name="Albuquerque L."/>
            <person name="Wiegand S."/>
            <person name="Kallscheuer N."/>
            <person name="da Costa M.S."/>
            <person name="Lobo-da-Cunha A."/>
            <person name="Jogler C."/>
            <person name="Lage O.M."/>
        </authorList>
    </citation>
    <scope>NUCLEOTIDE SEQUENCE [LARGE SCALE GENOMIC DNA]</scope>
    <source>
        <strain evidence="3 4">LzC2</strain>
    </source>
</reference>
<keyword evidence="2" id="KW-0812">Transmembrane</keyword>
<feature type="transmembrane region" description="Helical" evidence="2">
    <location>
        <begin position="193"/>
        <end position="215"/>
    </location>
</feature>
<proteinExistence type="predicted"/>
<feature type="transmembrane region" description="Helical" evidence="2">
    <location>
        <begin position="70"/>
        <end position="92"/>
    </location>
</feature>
<feature type="transmembrane region" description="Helical" evidence="2">
    <location>
        <begin position="20"/>
        <end position="40"/>
    </location>
</feature>
<gene>
    <name evidence="3" type="ORF">LzC2_11470</name>
</gene>
<dbReference type="Proteomes" id="UP000609651">
    <property type="component" value="Unassembled WGS sequence"/>
</dbReference>
<feature type="region of interest" description="Disordered" evidence="1">
    <location>
        <begin position="230"/>
        <end position="250"/>
    </location>
</feature>
<evidence type="ECO:0008006" key="5">
    <source>
        <dbReference type="Google" id="ProtNLM"/>
    </source>
</evidence>
<keyword evidence="4" id="KW-1185">Reference proteome</keyword>
<keyword evidence="2" id="KW-0472">Membrane</keyword>
<feature type="transmembrane region" description="Helical" evidence="2">
    <location>
        <begin position="46"/>
        <end position="63"/>
    </location>
</feature>
<accession>A0ABX1VBN0</accession>
<evidence type="ECO:0000313" key="3">
    <source>
        <dbReference type="EMBL" id="NNJ25084.1"/>
    </source>
</evidence>
<evidence type="ECO:0000256" key="2">
    <source>
        <dbReference type="SAM" id="Phobius"/>
    </source>
</evidence>
<evidence type="ECO:0000256" key="1">
    <source>
        <dbReference type="SAM" id="MobiDB-lite"/>
    </source>
</evidence>